<dbReference type="HOGENOM" id="CLU_3075199_0_0_2"/>
<geneLocation type="plasmid" evidence="2 3">
    <name>2</name>
</geneLocation>
<proteinExistence type="predicted"/>
<protein>
    <submittedName>
        <fullName evidence="2">Uncharacterized protein</fullName>
    </submittedName>
</protein>
<dbReference type="EMBL" id="CP002064">
    <property type="protein sequence ID" value="ADJ16912.1"/>
    <property type="molecule type" value="Genomic_DNA"/>
</dbReference>
<evidence type="ECO:0000313" key="3">
    <source>
        <dbReference type="Proteomes" id="UP000000390"/>
    </source>
</evidence>
<sequence length="52" mass="5882">MSLRKPIDDTGADGQQEHERNEDKLADTEDLLGGHLEPDGDEQHRVEQEDDP</sequence>
<evidence type="ECO:0000256" key="1">
    <source>
        <dbReference type="SAM" id="MobiDB-lite"/>
    </source>
</evidence>
<feature type="compositionally biased region" description="Basic and acidic residues" evidence="1">
    <location>
        <begin position="36"/>
        <end position="52"/>
    </location>
</feature>
<dbReference type="KEGG" id="hje:HacjB3_17848"/>
<evidence type="ECO:0000313" key="2">
    <source>
        <dbReference type="EMBL" id="ADJ16912.1"/>
    </source>
</evidence>
<keyword evidence="2" id="KW-0614">Plasmid</keyword>
<organism evidence="2 3">
    <name type="scientific">Halalkalicoccus jeotgali (strain DSM 18796 / CECT 7217 / JCM 14584 / KCTC 4019 / B3)</name>
    <dbReference type="NCBI Taxonomy" id="795797"/>
    <lineage>
        <taxon>Archaea</taxon>
        <taxon>Methanobacteriati</taxon>
        <taxon>Methanobacteriota</taxon>
        <taxon>Stenosarchaea group</taxon>
        <taxon>Halobacteria</taxon>
        <taxon>Halobacteriales</taxon>
        <taxon>Halococcaceae</taxon>
        <taxon>Halalkalicoccus</taxon>
    </lineage>
</organism>
<reference evidence="2 3" key="1">
    <citation type="journal article" date="2010" name="J. Bacteriol.">
        <title>Complete genome sequence of Halalkalicoccus jeotgali B3(T), an extremely halophilic archaeon.</title>
        <authorList>
            <person name="Roh S.W."/>
            <person name="Nam Y.D."/>
            <person name="Nam S.H."/>
            <person name="Choi S.H."/>
            <person name="Park H.S."/>
            <person name="Bae J.W."/>
        </authorList>
    </citation>
    <scope>NUCLEOTIDE SEQUENCE [LARGE SCALE GENOMIC DNA]</scope>
    <source>
        <strain evidence="3">DSM 18796 / CECT 7217 / JCM 14584 / KCTC 4019 / B3</strain>
        <plasmid evidence="3">2</plasmid>
    </source>
</reference>
<feature type="region of interest" description="Disordered" evidence="1">
    <location>
        <begin position="1"/>
        <end position="52"/>
    </location>
</feature>
<gene>
    <name evidence="2" type="ordered locus">HacjB3_17848</name>
</gene>
<name>D8JC05_HALJB</name>
<dbReference type="Proteomes" id="UP000000390">
    <property type="component" value="Plasmid 2"/>
</dbReference>
<feature type="compositionally biased region" description="Basic and acidic residues" evidence="1">
    <location>
        <begin position="15"/>
        <end position="27"/>
    </location>
</feature>
<accession>D8JC05</accession>
<dbReference type="AlphaFoldDB" id="D8JC05"/>